<reference evidence="3 4" key="1">
    <citation type="submission" date="2023-04" db="EMBL/GenBank/DDBJ databases">
        <title>Draft genome sequence of Saccharopolyspora sp. TS4A08 isolated from sweet potato rhizospheric soil.</title>
        <authorList>
            <person name="Suksaard P."/>
            <person name="Duangmal K."/>
        </authorList>
    </citation>
    <scope>NUCLEOTIDE SEQUENCE [LARGE SCALE GENOMIC DNA]</scope>
    <source>
        <strain evidence="3 4">TS4A08</strain>
    </source>
</reference>
<sequence>MRTGVMAMTGDDAVVLDLAQVGASRIELVGGKAAGLGELIEAGFRVPEGFCLTTRAHASGEVPEQQVLDAYRRLGGGRVAVRSSATAEDLPEASFAGQQDTFLNVSGEQELLSAIRRCWDSLNSERAIAYREANGFTAEARMAVVVQRMVDAKVAGVLFTANPLTGTRSEMVVDAAPGLGDVVVDGSVIADHYVLGGSPTPDEDRPRTDGCLDREQLDALRDAGSRVQESFGSPQDVEWAIDRDGELWLLQSRAVTTLFPLPPRTEDLRVYFEMGHMQGMTRPWTPAGMSAMTHGAKLWMESAGLAGGAFGDAMGIVPVGDRLFMDFSDLLRNKRFRSRLPQMMEVYGPRNVAIVQRLLDDPRFAPTRSGLPFPAGPLLRKSLTVVPKAKFEIMRTLAFPDAARARAFRATEQLRHQAQAPEFHNSEQRLRFAEEVQRDFMTASDVIWPLFIGILVGQLPKSLLKGVASSAELDAVLGGLPHNVTTEMDLALWRLTSELGEEERTLLSSTPPAELAARYRAGTLPDIGLADFLDRYGHRAPAEVDVGRPRWAEDPTQIFDTIAAYLKITDPEQAPDRRFERAAARAEATIDELYERARRRRPIRARLARFCMRRARKLTGLRELGKFAWLYSLQTVREQLLLIGDDLTRQGRLEQAGDVMFLELDEIRAAVRGTDQRGLAGERKAFYDREVRRRSVPIALLSDGTDLEAAAPAEPAADGAMTGLGASPGKATGPARVVHDPANARIEPGEILVATTTDPGWTPLFMTAAGLVTETGSPMAHGPTVAREYGIPAVICVRDATTAITTGQVITVDAAAGTVTPE</sequence>
<evidence type="ECO:0000259" key="1">
    <source>
        <dbReference type="Pfam" id="PF00391"/>
    </source>
</evidence>
<dbReference type="Gene3D" id="3.50.30.10">
    <property type="entry name" value="Phosphohistidine domain"/>
    <property type="match status" value="1"/>
</dbReference>
<dbReference type="Pfam" id="PF01326">
    <property type="entry name" value="PPDK_N"/>
    <property type="match status" value="2"/>
</dbReference>
<dbReference type="InterPro" id="IPR008279">
    <property type="entry name" value="PEP-util_enz_mobile_dom"/>
</dbReference>
<gene>
    <name evidence="3" type="ORF">QFW96_03115</name>
</gene>
<dbReference type="Gene3D" id="3.30.1490.20">
    <property type="entry name" value="ATP-grasp fold, A domain"/>
    <property type="match status" value="2"/>
</dbReference>
<evidence type="ECO:0000259" key="2">
    <source>
        <dbReference type="Pfam" id="PF01326"/>
    </source>
</evidence>
<name>A0ABT6PHW6_9PSEU</name>
<proteinExistence type="predicted"/>
<dbReference type="InterPro" id="IPR013815">
    <property type="entry name" value="ATP_grasp_subdomain_1"/>
</dbReference>
<feature type="domain" description="Pyruvate phosphate dikinase AMP/ATP-binding" evidence="2">
    <location>
        <begin position="64"/>
        <end position="196"/>
    </location>
</feature>
<feature type="domain" description="Pyruvate phosphate dikinase AMP/ATP-binding" evidence="2">
    <location>
        <begin position="204"/>
        <end position="257"/>
    </location>
</feature>
<dbReference type="Gene3D" id="3.30.470.20">
    <property type="entry name" value="ATP-grasp fold, B domain"/>
    <property type="match status" value="2"/>
</dbReference>
<dbReference type="InterPro" id="IPR051549">
    <property type="entry name" value="PEP_Utilizing_Enz"/>
</dbReference>
<dbReference type="InterPro" id="IPR036637">
    <property type="entry name" value="Phosphohistidine_dom_sf"/>
</dbReference>
<dbReference type="InterPro" id="IPR002192">
    <property type="entry name" value="PPDK_AMP/ATP-bd"/>
</dbReference>
<dbReference type="PANTHER" id="PTHR43615">
    <property type="entry name" value="PHOSPHOENOLPYRUVATE SYNTHASE-RELATED"/>
    <property type="match status" value="1"/>
</dbReference>
<dbReference type="SUPFAM" id="SSF52009">
    <property type="entry name" value="Phosphohistidine domain"/>
    <property type="match status" value="1"/>
</dbReference>
<dbReference type="Proteomes" id="UP001237595">
    <property type="component" value="Unassembled WGS sequence"/>
</dbReference>
<dbReference type="Pfam" id="PF00391">
    <property type="entry name" value="PEP-utilizers"/>
    <property type="match status" value="1"/>
</dbReference>
<accession>A0ABT6PHW6</accession>
<comment type="caution">
    <text evidence="3">The sequence shown here is derived from an EMBL/GenBank/DDBJ whole genome shotgun (WGS) entry which is preliminary data.</text>
</comment>
<dbReference type="EMBL" id="JASAOF010000001">
    <property type="protein sequence ID" value="MDI2027582.1"/>
    <property type="molecule type" value="Genomic_DNA"/>
</dbReference>
<evidence type="ECO:0000313" key="4">
    <source>
        <dbReference type="Proteomes" id="UP001237595"/>
    </source>
</evidence>
<dbReference type="PANTHER" id="PTHR43615:SF1">
    <property type="entry name" value="PPDK_N DOMAIN-CONTAINING PROTEIN"/>
    <property type="match status" value="1"/>
</dbReference>
<feature type="domain" description="PEP-utilising enzyme mobile" evidence="1">
    <location>
        <begin position="746"/>
        <end position="817"/>
    </location>
</feature>
<keyword evidence="4" id="KW-1185">Reference proteome</keyword>
<dbReference type="SUPFAM" id="SSF56059">
    <property type="entry name" value="Glutathione synthetase ATP-binding domain-like"/>
    <property type="match status" value="1"/>
</dbReference>
<organism evidence="3 4">
    <name type="scientific">Saccharopolyspora ipomoeae</name>
    <dbReference type="NCBI Taxonomy" id="3042027"/>
    <lineage>
        <taxon>Bacteria</taxon>
        <taxon>Bacillati</taxon>
        <taxon>Actinomycetota</taxon>
        <taxon>Actinomycetes</taxon>
        <taxon>Pseudonocardiales</taxon>
        <taxon>Pseudonocardiaceae</taxon>
        <taxon>Saccharopolyspora</taxon>
    </lineage>
</organism>
<evidence type="ECO:0000313" key="3">
    <source>
        <dbReference type="EMBL" id="MDI2027582.1"/>
    </source>
</evidence>
<protein>
    <submittedName>
        <fullName evidence="3">PEP/pyruvate-binding domain-containing protein</fullName>
    </submittedName>
</protein>